<feature type="domain" description="Metallo-beta-lactamase" evidence="1">
    <location>
        <begin position="10"/>
        <end position="171"/>
    </location>
</feature>
<evidence type="ECO:0000313" key="2">
    <source>
        <dbReference type="EMBL" id="NMM65799.1"/>
    </source>
</evidence>
<dbReference type="SMART" id="SM00849">
    <property type="entry name" value="Lactamase_B"/>
    <property type="match status" value="1"/>
</dbReference>
<dbReference type="Proteomes" id="UP000537131">
    <property type="component" value="Unassembled WGS sequence"/>
</dbReference>
<dbReference type="GO" id="GO:0016787">
    <property type="term" value="F:hydrolase activity"/>
    <property type="evidence" value="ECO:0007669"/>
    <property type="project" value="UniProtKB-KW"/>
</dbReference>
<sequence>MNGLKIHYLYNSGFCVETENNILIFDYYNDKGIEDEKSIENGVIGGDLLTTGKRVYIFVSHSHYDHFNSLIFEFTKLNSSVKYILSSDVESVEEGIDYLIVKKGETIKLDNLIVKVYGSTDQGVSFLVNCDDFKLFHAGDLNWWHWKEDSAQDNQNAEKWFKEEIELIKGEKIDVAFFPVDGRQEEYYYLGGKYFIENLKPKVFIPMHFRENFEITKEFKNKMNASDTKIYEIPYRGFKIEI</sequence>
<gene>
    <name evidence="2" type="ORF">HBE96_24790</name>
</gene>
<comment type="caution">
    <text evidence="2">The sequence shown here is derived from an EMBL/GenBank/DDBJ whole genome shotgun (WGS) entry which is preliminary data.</text>
</comment>
<reference evidence="2 3" key="2">
    <citation type="submission" date="2020-06" db="EMBL/GenBank/DDBJ databases">
        <title>Complete Genome Sequence of Clostridium muelleri sp. nov. P21T, an Acid-Alcohol Producing Acetogen Isolated from Old Hay.</title>
        <authorList>
            <person name="Duncan K.E."/>
            <person name="Tanner R.S."/>
        </authorList>
    </citation>
    <scope>NUCLEOTIDE SEQUENCE [LARGE SCALE GENOMIC DNA]</scope>
    <source>
        <strain evidence="2 3">P21</strain>
    </source>
</reference>
<evidence type="ECO:0000313" key="3">
    <source>
        <dbReference type="Proteomes" id="UP000537131"/>
    </source>
</evidence>
<evidence type="ECO:0000259" key="1">
    <source>
        <dbReference type="SMART" id="SM00849"/>
    </source>
</evidence>
<dbReference type="InterPro" id="IPR036866">
    <property type="entry name" value="RibonucZ/Hydroxyglut_hydro"/>
</dbReference>
<dbReference type="Gene3D" id="3.60.15.10">
    <property type="entry name" value="Ribonuclease Z/Hydroxyacylglutathione hydrolase-like"/>
    <property type="match status" value="1"/>
</dbReference>
<proteinExistence type="predicted"/>
<name>A0A7Y0ELR4_9CLOT</name>
<dbReference type="InterPro" id="IPR001279">
    <property type="entry name" value="Metallo-B-lactamas"/>
</dbReference>
<dbReference type="PANTHER" id="PTHR42967:SF1">
    <property type="entry name" value="MBL FOLD METALLO-HYDROLASE"/>
    <property type="match status" value="1"/>
</dbReference>
<reference evidence="2 3" key="1">
    <citation type="submission" date="2020-04" db="EMBL/GenBank/DDBJ databases">
        <authorList>
            <person name="Doyle D.A."/>
        </authorList>
    </citation>
    <scope>NUCLEOTIDE SEQUENCE [LARGE SCALE GENOMIC DNA]</scope>
    <source>
        <strain evidence="2 3">P21</strain>
    </source>
</reference>
<protein>
    <submittedName>
        <fullName evidence="2">MBL fold metallo-hydrolase</fullName>
    </submittedName>
</protein>
<accession>A0A7Y0ELR4</accession>
<organism evidence="2 3">
    <name type="scientific">Clostridium muellerianum</name>
    <dbReference type="NCBI Taxonomy" id="2716538"/>
    <lineage>
        <taxon>Bacteria</taxon>
        <taxon>Bacillati</taxon>
        <taxon>Bacillota</taxon>
        <taxon>Clostridia</taxon>
        <taxon>Eubacteriales</taxon>
        <taxon>Clostridiaceae</taxon>
        <taxon>Clostridium</taxon>
    </lineage>
</organism>
<dbReference type="RefSeq" id="WP_169300386.1">
    <property type="nucleotide sequence ID" value="NZ_JABBNI010000066.1"/>
</dbReference>
<dbReference type="AlphaFoldDB" id="A0A7Y0ELR4"/>
<keyword evidence="3" id="KW-1185">Reference proteome</keyword>
<dbReference type="SUPFAM" id="SSF56281">
    <property type="entry name" value="Metallo-hydrolase/oxidoreductase"/>
    <property type="match status" value="1"/>
</dbReference>
<dbReference type="EMBL" id="JABBNI010000066">
    <property type="protein sequence ID" value="NMM65799.1"/>
    <property type="molecule type" value="Genomic_DNA"/>
</dbReference>
<dbReference type="PANTHER" id="PTHR42967">
    <property type="entry name" value="METAL DEPENDENT HYDROLASE"/>
    <property type="match status" value="1"/>
</dbReference>
<keyword evidence="2" id="KW-0378">Hydrolase</keyword>